<keyword evidence="3" id="KW-0732">Signal</keyword>
<dbReference type="GO" id="GO:0050901">
    <property type="term" value="P:leukocyte tethering or rolling"/>
    <property type="evidence" value="ECO:0007669"/>
    <property type="project" value="TreeGrafter"/>
</dbReference>
<evidence type="ECO:0000313" key="6">
    <source>
        <dbReference type="RefSeq" id="XP_025028490.1"/>
    </source>
</evidence>
<dbReference type="CTD" id="6404"/>
<dbReference type="OMA" id="IAFTPKN"/>
<keyword evidence="2" id="KW-0812">Transmembrane</keyword>
<proteinExistence type="predicted"/>
<evidence type="ECO:0000313" key="4">
    <source>
        <dbReference type="Proteomes" id="UP000695026"/>
    </source>
</evidence>
<reference evidence="5 6" key="1">
    <citation type="submission" date="2025-04" db="UniProtKB">
        <authorList>
            <consortium name="RefSeq"/>
        </authorList>
    </citation>
    <scope>IDENTIFICATION</scope>
    <source>
        <tissue evidence="5 6">Liver</tissue>
    </source>
</reference>
<dbReference type="OrthoDB" id="8927116at2759"/>
<protein>
    <submittedName>
        <fullName evidence="5 6">P-selectin glycoprotein ligand 1</fullName>
    </submittedName>
</protein>
<evidence type="ECO:0000256" key="1">
    <source>
        <dbReference type="SAM" id="MobiDB-lite"/>
    </source>
</evidence>
<sequence length="433" mass="46685">MASFWLFLSVVLSGLLMTGGFQTGTNTKNVESNTSPANTKDREWKAAGDGGNGSSQLLHQGKQGTVEEHATKSASHPSGVSLQEDLTSSPVKIMTKVVSKRSPENVLPELKNETGSKQLPPGMSVTWPWLIDAASTSPQVPVSTVTLKQEFDTTRPVSRAKESLLKTVTPSWALLDHISTTSSQLLVDDSDFSTASQKHISDSPKPGLNSKIKLLLITATSGSTKTPQHLEEILTTSSETLMDDVEFSTATQKHSLDSARPGLNPKVNLATATSVPTKIQKIQKWLDATAYTSFQTLQDDLDFSTESSRQSLGVTTSGSSAITQGKSPLANDTNPLIGKCLLAILLLALVAAIFIVSSGVLATMLWRQKKAYRLGQANHTEMVCISSLLSAEKEEEEEESRRQPKVKRVKLLGETGSEAEVDNLTLNSFLPEH</sequence>
<keyword evidence="2" id="KW-1133">Transmembrane helix</keyword>
<feature type="transmembrane region" description="Helical" evidence="2">
    <location>
        <begin position="341"/>
        <end position="366"/>
    </location>
</feature>
<dbReference type="PANTHER" id="PTHR17384">
    <property type="entry name" value="P-SELECTIN GLYCOPROTEIN LIGAND-1"/>
    <property type="match status" value="1"/>
</dbReference>
<evidence type="ECO:0000256" key="2">
    <source>
        <dbReference type="SAM" id="Phobius"/>
    </source>
</evidence>
<evidence type="ECO:0000313" key="5">
    <source>
        <dbReference type="RefSeq" id="XP_015745183.1"/>
    </source>
</evidence>
<name>A0A9F5MXV0_PYTBI</name>
<feature type="chain" id="PRO_5044698380" evidence="3">
    <location>
        <begin position="21"/>
        <end position="433"/>
    </location>
</feature>
<evidence type="ECO:0000256" key="3">
    <source>
        <dbReference type="SAM" id="SignalP"/>
    </source>
</evidence>
<gene>
    <name evidence="5 6" type="primary">SELPLG</name>
</gene>
<dbReference type="Proteomes" id="UP000695026">
    <property type="component" value="Unplaced"/>
</dbReference>
<feature type="signal peptide" evidence="3">
    <location>
        <begin position="1"/>
        <end position="20"/>
    </location>
</feature>
<feature type="region of interest" description="Disordered" evidence="1">
    <location>
        <begin position="21"/>
        <end position="83"/>
    </location>
</feature>
<dbReference type="RefSeq" id="XP_015745183.1">
    <property type="nucleotide sequence ID" value="XM_015889697.2"/>
</dbReference>
<dbReference type="GO" id="GO:0005886">
    <property type="term" value="C:plasma membrane"/>
    <property type="evidence" value="ECO:0007669"/>
    <property type="project" value="TreeGrafter"/>
</dbReference>
<dbReference type="PANTHER" id="PTHR17384:SF7">
    <property type="entry name" value="P-SELECTIN GLYCOPROTEIN LIGAND 1"/>
    <property type="match status" value="1"/>
</dbReference>
<accession>A0A9F5MXV0</accession>
<keyword evidence="2" id="KW-0472">Membrane</keyword>
<feature type="compositionally biased region" description="Polar residues" evidence="1">
    <location>
        <begin position="72"/>
        <end position="83"/>
    </location>
</feature>
<organism evidence="4 6">
    <name type="scientific">Python bivittatus</name>
    <name type="common">Burmese python</name>
    <name type="synonym">Python molurus bivittatus</name>
    <dbReference type="NCBI Taxonomy" id="176946"/>
    <lineage>
        <taxon>Eukaryota</taxon>
        <taxon>Metazoa</taxon>
        <taxon>Chordata</taxon>
        <taxon>Craniata</taxon>
        <taxon>Vertebrata</taxon>
        <taxon>Euteleostomi</taxon>
        <taxon>Lepidosauria</taxon>
        <taxon>Squamata</taxon>
        <taxon>Bifurcata</taxon>
        <taxon>Unidentata</taxon>
        <taxon>Episquamata</taxon>
        <taxon>Toxicofera</taxon>
        <taxon>Serpentes</taxon>
        <taxon>Henophidia</taxon>
        <taxon>Pythonidae</taxon>
        <taxon>Python</taxon>
    </lineage>
</organism>
<dbReference type="AlphaFoldDB" id="A0A9F5MXV0"/>
<dbReference type="RefSeq" id="XP_025028490.1">
    <property type="nucleotide sequence ID" value="XM_025172722.1"/>
</dbReference>
<dbReference type="InterPro" id="IPR026195">
    <property type="entry name" value="PSGL-1"/>
</dbReference>
<dbReference type="KEGG" id="pbi:107326347"/>
<keyword evidence="4" id="KW-1185">Reference proteome</keyword>
<dbReference type="GeneID" id="107326347"/>
<feature type="compositionally biased region" description="Polar residues" evidence="1">
    <location>
        <begin position="23"/>
        <end position="38"/>
    </location>
</feature>